<evidence type="ECO:0000313" key="3">
    <source>
        <dbReference type="Proteomes" id="UP000608579"/>
    </source>
</evidence>
<evidence type="ECO:0000313" key="2">
    <source>
        <dbReference type="EMBL" id="HIQ29094.1"/>
    </source>
</evidence>
<dbReference type="Proteomes" id="UP000608579">
    <property type="component" value="Unassembled WGS sequence"/>
</dbReference>
<accession>A0A832ZU96</accession>
<dbReference type="Pfam" id="PF01927">
    <property type="entry name" value="Mut7-C"/>
    <property type="match status" value="1"/>
</dbReference>
<protein>
    <recommendedName>
        <fullName evidence="1">Mut7-C RNAse domain-containing protein</fullName>
    </recommendedName>
</protein>
<dbReference type="EMBL" id="DQVM01000015">
    <property type="protein sequence ID" value="HIQ29094.1"/>
    <property type="molecule type" value="Genomic_DNA"/>
</dbReference>
<feature type="domain" description="Mut7-C RNAse" evidence="1">
    <location>
        <begin position="19"/>
        <end position="151"/>
    </location>
</feature>
<proteinExistence type="predicted"/>
<dbReference type="AlphaFoldDB" id="A0A832ZU96"/>
<evidence type="ECO:0000259" key="1">
    <source>
        <dbReference type="Pfam" id="PF01927"/>
    </source>
</evidence>
<reference evidence="2" key="1">
    <citation type="journal article" date="2020" name="ISME J.">
        <title>Gammaproteobacteria mediating utilization of methyl-, sulfur- and petroleum organic compounds in deep ocean hydrothermal plumes.</title>
        <authorList>
            <person name="Zhou Z."/>
            <person name="Liu Y."/>
            <person name="Pan J."/>
            <person name="Cron B.R."/>
            <person name="Toner B.M."/>
            <person name="Anantharaman K."/>
            <person name="Breier J.A."/>
            <person name="Dick G.J."/>
            <person name="Li M."/>
        </authorList>
    </citation>
    <scope>NUCLEOTIDE SEQUENCE</scope>
    <source>
        <strain evidence="2">SZUA-1515</strain>
    </source>
</reference>
<name>A0A832ZU96_CALS0</name>
<dbReference type="InterPro" id="IPR002782">
    <property type="entry name" value="Mut7-C_RNAse_dom"/>
</dbReference>
<dbReference type="PANTHER" id="PTHR39081:SF1">
    <property type="entry name" value="MUT7-C RNASE DOMAIN-CONTAINING PROTEIN"/>
    <property type="match status" value="1"/>
</dbReference>
<dbReference type="PANTHER" id="PTHR39081">
    <property type="entry name" value="MUT7-C DOMAIN-CONTAINING PROTEIN"/>
    <property type="match status" value="1"/>
</dbReference>
<comment type="caution">
    <text evidence="2">The sequence shown here is derived from an EMBL/GenBank/DDBJ whole genome shotgun (WGS) entry which is preliminary data.</text>
</comment>
<sequence length="162" mass="18688">MQAGDGETLSSKKERRGLKIILDAMLGHLLSWFRILGYDTTYWPSGENDDSLIKEASSSNRVIITRDNLLFQKASRQGMRCVYLPTYDTVEALAYLVKALGIEVRFDEDETRCPECNEKLTKISVNPKRWRCGGCGKEYWIGGHWRNISRILEEVRRRVEQA</sequence>
<gene>
    <name evidence="2" type="ORF">EYH45_00860</name>
</gene>
<organism evidence="2 3">
    <name type="scientific">Caldiarchaeum subterraneum</name>
    <dbReference type="NCBI Taxonomy" id="311458"/>
    <lineage>
        <taxon>Archaea</taxon>
        <taxon>Nitrososphaerota</taxon>
        <taxon>Candidatus Caldarchaeales</taxon>
        <taxon>Candidatus Caldarchaeaceae</taxon>
        <taxon>Candidatus Caldarchaeum</taxon>
    </lineage>
</organism>